<organism evidence="1 2">
    <name type="scientific">Striga asiatica</name>
    <name type="common">Asiatic witchweed</name>
    <name type="synonym">Buchnera asiatica</name>
    <dbReference type="NCBI Taxonomy" id="4170"/>
    <lineage>
        <taxon>Eukaryota</taxon>
        <taxon>Viridiplantae</taxon>
        <taxon>Streptophyta</taxon>
        <taxon>Embryophyta</taxon>
        <taxon>Tracheophyta</taxon>
        <taxon>Spermatophyta</taxon>
        <taxon>Magnoliopsida</taxon>
        <taxon>eudicotyledons</taxon>
        <taxon>Gunneridae</taxon>
        <taxon>Pentapetalae</taxon>
        <taxon>asterids</taxon>
        <taxon>lamiids</taxon>
        <taxon>Lamiales</taxon>
        <taxon>Orobanchaceae</taxon>
        <taxon>Buchnereae</taxon>
        <taxon>Striga</taxon>
    </lineage>
</organism>
<keyword evidence="1" id="KW-0067">ATP-binding</keyword>
<dbReference type="SUPFAM" id="SSF52540">
    <property type="entry name" value="P-loop containing nucleoside triphosphate hydrolases"/>
    <property type="match status" value="1"/>
</dbReference>
<dbReference type="AlphaFoldDB" id="A0A5A7PR33"/>
<dbReference type="GO" id="GO:0004386">
    <property type="term" value="F:helicase activity"/>
    <property type="evidence" value="ECO:0007669"/>
    <property type="project" value="UniProtKB-KW"/>
</dbReference>
<evidence type="ECO:0000313" key="2">
    <source>
        <dbReference type="Proteomes" id="UP000325081"/>
    </source>
</evidence>
<keyword evidence="1" id="KW-0547">Nucleotide-binding</keyword>
<proteinExistence type="predicted"/>
<dbReference type="EMBL" id="BKCP01004961">
    <property type="protein sequence ID" value="GER35270.1"/>
    <property type="molecule type" value="Genomic_DNA"/>
</dbReference>
<keyword evidence="1" id="KW-0347">Helicase</keyword>
<dbReference type="OrthoDB" id="929087at2759"/>
<comment type="caution">
    <text evidence="1">The sequence shown here is derived from an EMBL/GenBank/DDBJ whole genome shotgun (WGS) entry which is preliminary data.</text>
</comment>
<evidence type="ECO:0000313" key="1">
    <source>
        <dbReference type="EMBL" id="GER35270.1"/>
    </source>
</evidence>
<dbReference type="Proteomes" id="UP000325081">
    <property type="component" value="Unassembled WGS sequence"/>
</dbReference>
<gene>
    <name evidence="1" type="ORF">STAS_11540</name>
</gene>
<keyword evidence="1" id="KW-0378">Hydrolase</keyword>
<dbReference type="InterPro" id="IPR027417">
    <property type="entry name" value="P-loop_NTPase"/>
</dbReference>
<name>A0A5A7PR33_STRAF</name>
<sequence>MSKSSTGPSLFTTDSEQIFDWAFTLHDRTRPRRHESSRTLPEFGLKLDFLNTTQRLDALELFRKQQVDFLIATDVAARVRIRFLFHAAKLVGCLEWVFGKWEWE</sequence>
<reference evidence="2" key="1">
    <citation type="journal article" date="2019" name="Curr. Biol.">
        <title>Genome Sequence of Striga asiatica Provides Insight into the Evolution of Plant Parasitism.</title>
        <authorList>
            <person name="Yoshida S."/>
            <person name="Kim S."/>
            <person name="Wafula E.K."/>
            <person name="Tanskanen J."/>
            <person name="Kim Y.M."/>
            <person name="Honaas L."/>
            <person name="Yang Z."/>
            <person name="Spallek T."/>
            <person name="Conn C.E."/>
            <person name="Ichihashi Y."/>
            <person name="Cheong K."/>
            <person name="Cui S."/>
            <person name="Der J.P."/>
            <person name="Gundlach H."/>
            <person name="Jiao Y."/>
            <person name="Hori C."/>
            <person name="Ishida J.K."/>
            <person name="Kasahara H."/>
            <person name="Kiba T."/>
            <person name="Kim M.S."/>
            <person name="Koo N."/>
            <person name="Laohavisit A."/>
            <person name="Lee Y.H."/>
            <person name="Lumba S."/>
            <person name="McCourt P."/>
            <person name="Mortimer J.C."/>
            <person name="Mutuku J.M."/>
            <person name="Nomura T."/>
            <person name="Sasaki-Sekimoto Y."/>
            <person name="Seto Y."/>
            <person name="Wang Y."/>
            <person name="Wakatake T."/>
            <person name="Sakakibara H."/>
            <person name="Demura T."/>
            <person name="Yamaguchi S."/>
            <person name="Yoneyama K."/>
            <person name="Manabe R.I."/>
            <person name="Nelson D.C."/>
            <person name="Schulman A.H."/>
            <person name="Timko M.P."/>
            <person name="dePamphilis C.W."/>
            <person name="Choi D."/>
            <person name="Shirasu K."/>
        </authorList>
    </citation>
    <scope>NUCLEOTIDE SEQUENCE [LARGE SCALE GENOMIC DNA]</scope>
    <source>
        <strain evidence="2">cv. UVA1</strain>
    </source>
</reference>
<protein>
    <submittedName>
        <fullName evidence="1">ATP-dependent RNA helicase DRS1</fullName>
    </submittedName>
</protein>
<accession>A0A5A7PR33</accession>
<keyword evidence="2" id="KW-1185">Reference proteome</keyword>